<dbReference type="InterPro" id="IPR016192">
    <property type="entry name" value="APOBEC/CMP_deaminase_Zn-bd"/>
</dbReference>
<protein>
    <submittedName>
        <fullName evidence="4">Nucleoside deaminase</fullName>
    </submittedName>
</protein>
<reference evidence="4 5" key="1">
    <citation type="submission" date="2020-08" db="EMBL/GenBank/DDBJ databases">
        <title>Hymenobacter sp. S2-20-2 genome sequencing.</title>
        <authorList>
            <person name="Jin L."/>
        </authorList>
    </citation>
    <scope>NUCLEOTIDE SEQUENCE [LARGE SCALE GENOMIC DNA]</scope>
    <source>
        <strain evidence="4 5">S2-20-2</strain>
    </source>
</reference>
<dbReference type="AlphaFoldDB" id="A0A7G7WBB9"/>
<dbReference type="PROSITE" id="PS00903">
    <property type="entry name" value="CYT_DCMP_DEAMINASES_1"/>
    <property type="match status" value="1"/>
</dbReference>
<organism evidence="4 5">
    <name type="scientific">Hymenobacter sediminicola</name>
    <dbReference type="NCBI Taxonomy" id="2761579"/>
    <lineage>
        <taxon>Bacteria</taxon>
        <taxon>Pseudomonadati</taxon>
        <taxon>Bacteroidota</taxon>
        <taxon>Cytophagia</taxon>
        <taxon>Cytophagales</taxon>
        <taxon>Hymenobacteraceae</taxon>
        <taxon>Hymenobacter</taxon>
    </lineage>
</organism>
<dbReference type="InterPro" id="IPR016193">
    <property type="entry name" value="Cytidine_deaminase-like"/>
</dbReference>
<sequence length="140" mass="15160">MEKSSDAVFMARCQQLAEHAAAQGESPVGALLVCGGKIIAAESEATRRLAAITAHAELLTLQAARQKLGRIDLSDCTLYSTHEPCVMCAYAIRYHRVRRVVFMQPSSYLGGTSAVGSLLTTPHVPPTWAAPPEIEQWQPQ</sequence>
<evidence type="ECO:0000259" key="3">
    <source>
        <dbReference type="PROSITE" id="PS51747"/>
    </source>
</evidence>
<proteinExistence type="predicted"/>
<gene>
    <name evidence="4" type="ORF">H4317_07660</name>
</gene>
<dbReference type="GO" id="GO:0008270">
    <property type="term" value="F:zinc ion binding"/>
    <property type="evidence" value="ECO:0007669"/>
    <property type="project" value="InterPro"/>
</dbReference>
<dbReference type="GO" id="GO:0002100">
    <property type="term" value="P:tRNA wobble adenosine to inosine editing"/>
    <property type="evidence" value="ECO:0007669"/>
    <property type="project" value="InterPro"/>
</dbReference>
<evidence type="ECO:0000313" key="5">
    <source>
        <dbReference type="Proteomes" id="UP000515489"/>
    </source>
</evidence>
<dbReference type="Pfam" id="PF00383">
    <property type="entry name" value="dCMP_cyt_deam_1"/>
    <property type="match status" value="1"/>
</dbReference>
<dbReference type="Proteomes" id="UP000515489">
    <property type="component" value="Chromosome"/>
</dbReference>
<dbReference type="PANTHER" id="PTHR11079:SF179">
    <property type="entry name" value="TRNA(ADENINE(34)) DEAMINASE, CHLOROPLASTIC"/>
    <property type="match status" value="1"/>
</dbReference>
<dbReference type="PANTHER" id="PTHR11079">
    <property type="entry name" value="CYTOSINE DEAMINASE FAMILY MEMBER"/>
    <property type="match status" value="1"/>
</dbReference>
<keyword evidence="5" id="KW-1185">Reference proteome</keyword>
<dbReference type="InterPro" id="IPR002125">
    <property type="entry name" value="CMP_dCMP_dom"/>
</dbReference>
<keyword evidence="1" id="KW-0479">Metal-binding</keyword>
<accession>A0A7G7WBB9</accession>
<evidence type="ECO:0000256" key="1">
    <source>
        <dbReference type="ARBA" id="ARBA00022723"/>
    </source>
</evidence>
<dbReference type="PROSITE" id="PS51747">
    <property type="entry name" value="CYT_DCMP_DEAMINASES_2"/>
    <property type="match status" value="1"/>
</dbReference>
<dbReference type="EMBL" id="CP060202">
    <property type="protein sequence ID" value="QNH63662.1"/>
    <property type="molecule type" value="Genomic_DNA"/>
</dbReference>
<keyword evidence="2" id="KW-0862">Zinc</keyword>
<dbReference type="GO" id="GO:0052717">
    <property type="term" value="F:tRNA-specific adenosine-34 deaminase activity"/>
    <property type="evidence" value="ECO:0007669"/>
    <property type="project" value="UniProtKB-EC"/>
</dbReference>
<evidence type="ECO:0000256" key="2">
    <source>
        <dbReference type="ARBA" id="ARBA00022833"/>
    </source>
</evidence>
<name>A0A7G7WBB9_9BACT</name>
<dbReference type="CDD" id="cd01285">
    <property type="entry name" value="nucleoside_deaminase"/>
    <property type="match status" value="1"/>
</dbReference>
<dbReference type="KEGG" id="hsk:H4317_07660"/>
<dbReference type="RefSeq" id="WP_185889538.1">
    <property type="nucleotide sequence ID" value="NZ_CP060202.1"/>
</dbReference>
<dbReference type="SUPFAM" id="SSF53927">
    <property type="entry name" value="Cytidine deaminase-like"/>
    <property type="match status" value="1"/>
</dbReference>
<feature type="domain" description="CMP/dCMP-type deaminase" evidence="3">
    <location>
        <begin position="4"/>
        <end position="114"/>
    </location>
</feature>
<dbReference type="Gene3D" id="3.40.140.10">
    <property type="entry name" value="Cytidine Deaminase, domain 2"/>
    <property type="match status" value="1"/>
</dbReference>
<evidence type="ECO:0000313" key="4">
    <source>
        <dbReference type="EMBL" id="QNH63662.1"/>
    </source>
</evidence>